<dbReference type="AlphaFoldDB" id="A0AAE4ALS5"/>
<evidence type="ECO:0000256" key="1">
    <source>
        <dbReference type="SAM" id="Phobius"/>
    </source>
</evidence>
<evidence type="ECO:0000313" key="4">
    <source>
        <dbReference type="Proteomes" id="UP001241537"/>
    </source>
</evidence>
<keyword evidence="1" id="KW-0472">Membrane</keyword>
<feature type="transmembrane region" description="Helical" evidence="1">
    <location>
        <begin position="134"/>
        <end position="155"/>
    </location>
</feature>
<organism evidence="3 4">
    <name type="scientific">Moryella indoligenes</name>
    <dbReference type="NCBI Taxonomy" id="371674"/>
    <lineage>
        <taxon>Bacteria</taxon>
        <taxon>Bacillati</taxon>
        <taxon>Bacillota</taxon>
        <taxon>Clostridia</taxon>
        <taxon>Lachnospirales</taxon>
        <taxon>Lachnospiraceae</taxon>
        <taxon>Moryella</taxon>
    </lineage>
</organism>
<reference evidence="3" key="1">
    <citation type="submission" date="2023-07" db="EMBL/GenBank/DDBJ databases">
        <title>Genomic Encyclopedia of Type Strains, Phase IV (KMG-IV): sequencing the most valuable type-strain genomes for metagenomic binning, comparative biology and taxonomic classification.</title>
        <authorList>
            <person name="Goeker M."/>
        </authorList>
    </citation>
    <scope>NUCLEOTIDE SEQUENCE</scope>
    <source>
        <strain evidence="3">DSM 19659</strain>
    </source>
</reference>
<accession>A0AAE4ALS5</accession>
<feature type="transmembrane region" description="Helical" evidence="1">
    <location>
        <begin position="59"/>
        <end position="78"/>
    </location>
</feature>
<keyword evidence="1" id="KW-1133">Transmembrane helix</keyword>
<protein>
    <submittedName>
        <fullName evidence="3">Membrane protein</fullName>
    </submittedName>
</protein>
<feature type="transmembrane region" description="Helical" evidence="1">
    <location>
        <begin position="207"/>
        <end position="232"/>
    </location>
</feature>
<dbReference type="EMBL" id="JAUSTO010000021">
    <property type="protein sequence ID" value="MDQ0153475.1"/>
    <property type="molecule type" value="Genomic_DNA"/>
</dbReference>
<proteinExistence type="predicted"/>
<feature type="domain" description="Membrane iron-sulfur containing protein FtrD-like" evidence="2">
    <location>
        <begin position="309"/>
        <end position="408"/>
    </location>
</feature>
<dbReference type="InterPro" id="IPR018758">
    <property type="entry name" value="FtrD-like"/>
</dbReference>
<keyword evidence="4" id="KW-1185">Reference proteome</keyword>
<sequence>METGISFAALMGILFAYYRTRGEMKKRIVLLFCLAAGVAAAAVSAIIRSIPNFINRTSLSFFSMIPVVASLLGLLLLMALKRRMLVRWEWLFECLFTVFLSVYCISSFFYYLPPVLSQLNSFVYYGESAVSTTVLFRIIGYALALLLMLLSGLAVYRCGESLTETELTASVGLLLIIRGLTQLTVIVQRLYSLRLIPRKPWIFAGLAWIINHAAYFDFLQFALLAIVPLLLWKNNMKITEPYRNRAELRKLRYVKRKRRQWAQFFLLLIVTDLLSITAVKSYAGREVPLSAPENYTMEDGMIVVPLEDLEDGHLHRYLYTASDNIEMRFIVIKKAPGSYGVGLDACEICGPSGYFERKDQVVCKLCDVVMNKGTIGFAGGCNPIPFKYMVHDQKLKIETAELDSLSYVFR</sequence>
<feature type="transmembrane region" description="Helical" evidence="1">
    <location>
        <begin position="167"/>
        <end position="187"/>
    </location>
</feature>
<feature type="transmembrane region" description="Helical" evidence="1">
    <location>
        <begin position="28"/>
        <end position="47"/>
    </location>
</feature>
<gene>
    <name evidence="3" type="ORF">J2S20_002195</name>
</gene>
<evidence type="ECO:0000313" key="3">
    <source>
        <dbReference type="EMBL" id="MDQ0153475.1"/>
    </source>
</evidence>
<keyword evidence="1" id="KW-0812">Transmembrane</keyword>
<feature type="transmembrane region" description="Helical" evidence="1">
    <location>
        <begin position="90"/>
        <end position="112"/>
    </location>
</feature>
<feature type="transmembrane region" description="Helical" evidence="1">
    <location>
        <begin position="261"/>
        <end position="283"/>
    </location>
</feature>
<dbReference type="Proteomes" id="UP001241537">
    <property type="component" value="Unassembled WGS sequence"/>
</dbReference>
<name>A0AAE4ALS5_9FIRM</name>
<dbReference type="RefSeq" id="WP_307255406.1">
    <property type="nucleotide sequence ID" value="NZ_JAUSTO010000021.1"/>
</dbReference>
<comment type="caution">
    <text evidence="3">The sequence shown here is derived from an EMBL/GenBank/DDBJ whole genome shotgun (WGS) entry which is preliminary data.</text>
</comment>
<evidence type="ECO:0000259" key="2">
    <source>
        <dbReference type="Pfam" id="PF10080"/>
    </source>
</evidence>
<dbReference type="Pfam" id="PF10080">
    <property type="entry name" value="FtrD-like"/>
    <property type="match status" value="1"/>
</dbReference>